<keyword evidence="1" id="KW-0175">Coiled coil</keyword>
<feature type="coiled-coil region" evidence="1">
    <location>
        <begin position="14"/>
        <end position="44"/>
    </location>
</feature>
<name>A0A5B8V1L0_9SPHI</name>
<sequence length="334" mass="37656">MKQQEVFKKIGTILKELNDQYEYLESADNQLNDLELELFVANAHFLADHSSVLRKLNMQNTVTPPVPVKEETPKTDEKFFEPVVQQAKSVPEPETADEPAPVETTSQVDDSPAPHIDLSANGADDDFSYIRPEPEVIKHELVLDESEVWEDEDDTGFEIDETAEIEEEPVSASPIKQPEIIEEPVKEPEPVKQPELAKEAPITETPKPAPSVELQMAKAPVEVKTDTATEEPLTINQMISAQLNKTAKVAEQLHAPAITDLKQAINLNDKLLYIKDLFNGYNLAYSEAIDLLNRFSTFAEAEDFLKTNYATKNNWDAKESTVEKFYALLKRRYS</sequence>
<evidence type="ECO:0000256" key="2">
    <source>
        <dbReference type="SAM" id="MobiDB-lite"/>
    </source>
</evidence>
<evidence type="ECO:0000313" key="4">
    <source>
        <dbReference type="Proteomes" id="UP000321479"/>
    </source>
</evidence>
<dbReference type="OrthoDB" id="1100725at2"/>
<organism evidence="3 4">
    <name type="scientific">Mucilaginibacter ginsenosidivorans</name>
    <dbReference type="NCBI Taxonomy" id="398053"/>
    <lineage>
        <taxon>Bacteria</taxon>
        <taxon>Pseudomonadati</taxon>
        <taxon>Bacteroidota</taxon>
        <taxon>Sphingobacteriia</taxon>
        <taxon>Sphingobacteriales</taxon>
        <taxon>Sphingobacteriaceae</taxon>
        <taxon>Mucilaginibacter</taxon>
    </lineage>
</organism>
<evidence type="ECO:0000256" key="1">
    <source>
        <dbReference type="SAM" id="Coils"/>
    </source>
</evidence>
<feature type="region of interest" description="Disordered" evidence="2">
    <location>
        <begin position="86"/>
        <end position="125"/>
    </location>
</feature>
<dbReference type="KEGG" id="mgin:FRZ54_22725"/>
<reference evidence="3 4" key="1">
    <citation type="journal article" date="2017" name="Curr. Microbiol.">
        <title>Mucilaginibacter ginsenosidivorans sp. nov., Isolated from Soil of Ginseng Field.</title>
        <authorList>
            <person name="Kim M.M."/>
            <person name="Siddiqi M.Z."/>
            <person name="Im W.T."/>
        </authorList>
    </citation>
    <scope>NUCLEOTIDE SEQUENCE [LARGE SCALE GENOMIC DNA]</scope>
    <source>
        <strain evidence="3 4">Gsoil 3017</strain>
    </source>
</reference>
<protein>
    <submittedName>
        <fullName evidence="3">Uncharacterized protein</fullName>
    </submittedName>
</protein>
<dbReference type="Proteomes" id="UP000321479">
    <property type="component" value="Chromosome"/>
</dbReference>
<accession>A0A5B8V1L0</accession>
<dbReference type="AlphaFoldDB" id="A0A5B8V1L0"/>
<dbReference type="RefSeq" id="WP_147034095.1">
    <property type="nucleotide sequence ID" value="NZ_CP042436.1"/>
</dbReference>
<evidence type="ECO:0000313" key="3">
    <source>
        <dbReference type="EMBL" id="QEC65264.1"/>
    </source>
</evidence>
<keyword evidence="4" id="KW-1185">Reference proteome</keyword>
<dbReference type="EMBL" id="CP042436">
    <property type="protein sequence ID" value="QEC65264.1"/>
    <property type="molecule type" value="Genomic_DNA"/>
</dbReference>
<gene>
    <name evidence="3" type="ORF">FRZ54_22725</name>
</gene>
<proteinExistence type="predicted"/>